<feature type="domain" description="Luciferase-like" evidence="5">
    <location>
        <begin position="5"/>
        <end position="337"/>
    </location>
</feature>
<evidence type="ECO:0000256" key="1">
    <source>
        <dbReference type="ARBA" id="ARBA00022630"/>
    </source>
</evidence>
<dbReference type="SUPFAM" id="SSF51679">
    <property type="entry name" value="Bacterial luciferase-like"/>
    <property type="match status" value="1"/>
</dbReference>
<dbReference type="CDD" id="cd01094">
    <property type="entry name" value="Alkanesulfonate_monoxygenase"/>
    <property type="match status" value="1"/>
</dbReference>
<dbReference type="KEGG" id="plyc:GXP70_15270"/>
<dbReference type="RefSeq" id="WP_162357621.1">
    <property type="nucleotide sequence ID" value="NZ_CP048209.1"/>
</dbReference>
<dbReference type="EMBL" id="CP048209">
    <property type="protein sequence ID" value="QHT61182.1"/>
    <property type="molecule type" value="Genomic_DNA"/>
</dbReference>
<protein>
    <submittedName>
        <fullName evidence="6">LLM class flavin-dependent oxidoreductase</fullName>
    </submittedName>
</protein>
<dbReference type="Proteomes" id="UP000476064">
    <property type="component" value="Chromosome"/>
</dbReference>
<evidence type="ECO:0000256" key="4">
    <source>
        <dbReference type="ARBA" id="ARBA00023033"/>
    </source>
</evidence>
<dbReference type="GO" id="GO:0008726">
    <property type="term" value="F:alkanesulfonate monooxygenase activity"/>
    <property type="evidence" value="ECO:0007669"/>
    <property type="project" value="TreeGrafter"/>
</dbReference>
<keyword evidence="4" id="KW-0503">Monooxygenase</keyword>
<dbReference type="PANTHER" id="PTHR42847:SF4">
    <property type="entry name" value="ALKANESULFONATE MONOOXYGENASE-RELATED"/>
    <property type="match status" value="1"/>
</dbReference>
<keyword evidence="3" id="KW-0560">Oxidoreductase</keyword>
<sequence>MAEIEFGWFIPTTGDGPHIGVRPERESTPEYMASVAQEAEKAGYEFALIPAGGDCLDAWIVGTYIASRTKSFKPLVAMRPGLMAPILAARMGATLDRITGGRAMINVVTGHYPDDLKATGDLLHISHDERYDRTREFMEIVKGVWNDKERGGFDYKGDYYEIEGGLSRPMPLQQPYPPLYFGGSSAAGKKVAAELADVYLMWAEPLPWIQGQIAEMEGQLEELRRTKGIKRTLRYGLRAQIVVRDTEEEAWEAARDIISKADPALKSSSEKLHARTDATNQKRQMDLWQQSKDQDYVIGPNLWSGLSAIRGGGAVAIVGTPEQAAERILEFVEIGISTFILSGYPHLEEARRSGEAVLPLVKQRLQAQGGVKR</sequence>
<dbReference type="InterPro" id="IPR036661">
    <property type="entry name" value="Luciferase-like_sf"/>
</dbReference>
<dbReference type="PANTHER" id="PTHR42847">
    <property type="entry name" value="ALKANESULFONATE MONOOXYGENASE"/>
    <property type="match status" value="1"/>
</dbReference>
<name>A0A6C0FYM8_9BACL</name>
<keyword evidence="7" id="KW-1185">Reference proteome</keyword>
<dbReference type="AlphaFoldDB" id="A0A6C0FYM8"/>
<dbReference type="Gene3D" id="3.20.20.30">
    <property type="entry name" value="Luciferase-like domain"/>
    <property type="match status" value="1"/>
</dbReference>
<accession>A0A6C0FYM8</accession>
<evidence type="ECO:0000259" key="5">
    <source>
        <dbReference type="Pfam" id="PF00296"/>
    </source>
</evidence>
<evidence type="ECO:0000256" key="2">
    <source>
        <dbReference type="ARBA" id="ARBA00022643"/>
    </source>
</evidence>
<dbReference type="Pfam" id="PF00296">
    <property type="entry name" value="Bac_luciferase"/>
    <property type="match status" value="1"/>
</dbReference>
<dbReference type="InterPro" id="IPR011251">
    <property type="entry name" value="Luciferase-like_dom"/>
</dbReference>
<keyword evidence="1" id="KW-0285">Flavoprotein</keyword>
<dbReference type="InterPro" id="IPR050172">
    <property type="entry name" value="SsuD_RutA_monooxygenase"/>
</dbReference>
<proteinExistence type="predicted"/>
<keyword evidence="2" id="KW-0288">FMN</keyword>
<organism evidence="6 7">
    <name type="scientific">Paenibacillus lycopersici</name>
    <dbReference type="NCBI Taxonomy" id="2704462"/>
    <lineage>
        <taxon>Bacteria</taxon>
        <taxon>Bacillati</taxon>
        <taxon>Bacillota</taxon>
        <taxon>Bacilli</taxon>
        <taxon>Bacillales</taxon>
        <taxon>Paenibacillaceae</taxon>
        <taxon>Paenibacillus</taxon>
    </lineage>
</organism>
<dbReference type="GO" id="GO:0046306">
    <property type="term" value="P:alkanesulfonate catabolic process"/>
    <property type="evidence" value="ECO:0007669"/>
    <property type="project" value="TreeGrafter"/>
</dbReference>
<evidence type="ECO:0000313" key="7">
    <source>
        <dbReference type="Proteomes" id="UP000476064"/>
    </source>
</evidence>
<reference evidence="6 7" key="1">
    <citation type="submission" date="2020-01" db="EMBL/GenBank/DDBJ databases">
        <title>Paenibacillus sp. nov., isolated from tomato rhizosphere.</title>
        <authorList>
            <person name="Weon H.-Y."/>
            <person name="Lee S.A."/>
        </authorList>
    </citation>
    <scope>NUCLEOTIDE SEQUENCE [LARGE SCALE GENOMIC DNA]</scope>
    <source>
        <strain evidence="6 7">12200R-189</strain>
    </source>
</reference>
<gene>
    <name evidence="6" type="ORF">GXP70_15270</name>
</gene>
<evidence type="ECO:0000313" key="6">
    <source>
        <dbReference type="EMBL" id="QHT61182.1"/>
    </source>
</evidence>
<evidence type="ECO:0000256" key="3">
    <source>
        <dbReference type="ARBA" id="ARBA00023002"/>
    </source>
</evidence>